<organism evidence="2 3">
    <name type="scientific">Lasiodiplodia hormozganensis</name>
    <dbReference type="NCBI Taxonomy" id="869390"/>
    <lineage>
        <taxon>Eukaryota</taxon>
        <taxon>Fungi</taxon>
        <taxon>Dikarya</taxon>
        <taxon>Ascomycota</taxon>
        <taxon>Pezizomycotina</taxon>
        <taxon>Dothideomycetes</taxon>
        <taxon>Dothideomycetes incertae sedis</taxon>
        <taxon>Botryosphaeriales</taxon>
        <taxon>Botryosphaeriaceae</taxon>
        <taxon>Lasiodiplodia</taxon>
    </lineage>
</organism>
<protein>
    <submittedName>
        <fullName evidence="2">Uncharacterized protein</fullName>
    </submittedName>
</protein>
<evidence type="ECO:0000256" key="1">
    <source>
        <dbReference type="SAM" id="MobiDB-lite"/>
    </source>
</evidence>
<evidence type="ECO:0000313" key="2">
    <source>
        <dbReference type="EMBL" id="KAK0650331.1"/>
    </source>
</evidence>
<accession>A0AA40CSX5</accession>
<dbReference type="Proteomes" id="UP001175001">
    <property type="component" value="Unassembled WGS sequence"/>
</dbReference>
<dbReference type="AlphaFoldDB" id="A0AA40CSX5"/>
<name>A0AA40CSX5_9PEZI</name>
<feature type="region of interest" description="Disordered" evidence="1">
    <location>
        <begin position="357"/>
        <end position="391"/>
    </location>
</feature>
<comment type="caution">
    <text evidence="2">The sequence shown here is derived from an EMBL/GenBank/DDBJ whole genome shotgun (WGS) entry which is preliminary data.</text>
</comment>
<gene>
    <name evidence="2" type="ORF">DIS24_g6942</name>
</gene>
<feature type="region of interest" description="Disordered" evidence="1">
    <location>
        <begin position="1"/>
        <end position="27"/>
    </location>
</feature>
<evidence type="ECO:0000313" key="3">
    <source>
        <dbReference type="Proteomes" id="UP001175001"/>
    </source>
</evidence>
<dbReference type="EMBL" id="JAUJDW010000037">
    <property type="protein sequence ID" value="KAK0650331.1"/>
    <property type="molecule type" value="Genomic_DNA"/>
</dbReference>
<proteinExistence type="predicted"/>
<reference evidence="2" key="1">
    <citation type="submission" date="2023-06" db="EMBL/GenBank/DDBJ databases">
        <title>Multi-omics analyses reveal the molecular pathogenesis toolkit of Lasiodiplodia hormozganensis, a cross-kingdom pathogen.</title>
        <authorList>
            <person name="Felix C."/>
            <person name="Meneses R."/>
            <person name="Goncalves M.F.M."/>
            <person name="Tilleman L."/>
            <person name="Duarte A.S."/>
            <person name="Jorrin-Novo J.V."/>
            <person name="Van De Peer Y."/>
            <person name="Deforce D."/>
            <person name="Van Nieuwerburgh F."/>
            <person name="Esteves A.C."/>
            <person name="Alves A."/>
        </authorList>
    </citation>
    <scope>NUCLEOTIDE SEQUENCE</scope>
    <source>
        <strain evidence="2">CBS 339.90</strain>
    </source>
</reference>
<keyword evidence="3" id="KW-1185">Reference proteome</keyword>
<sequence>MEVLPRTLSRSEPRYQHRPNAKMPPAEPRLLGIPRELRDQILREYIDLHCAYYPLRHSYPHEVTMSKAHMLSLFVPDGSSGWTSPAMNILLVNKQIKDEFSDALWAHTQIIAVDYYPIIEDNDALVHWIKELDGHLKKRYGIPSYQCNHIQNLELQLDMVVSLRDNLSITVCRDVCLAYIRILLMTFPAVRNLSIALFLNKASYMSGNAIKRIHLPHLGELRDRFRDSFLALDLYSLPTLDHYFTSPCPSLANVNSFTKTILSRDTLPALTLYKQVDTLDWQAGKVKTVAQVARDPLFWSTMTHSHKACRRLGLDYHVLRSSYDMKKGNAADFRLPEYEASLYRRRLQDLERAYAAWEHRSTSSEAATRKRKTTQNEAEEALESAASPSTS</sequence>